<organism evidence="12 13">
    <name type="scientific">Termitidicoccus mucosus</name>
    <dbReference type="NCBI Taxonomy" id="1184151"/>
    <lineage>
        <taxon>Bacteria</taxon>
        <taxon>Pseudomonadati</taxon>
        <taxon>Verrucomicrobiota</taxon>
        <taxon>Opitutia</taxon>
        <taxon>Opitutales</taxon>
        <taxon>Opitutaceae</taxon>
        <taxon>Termitidicoccus</taxon>
    </lineage>
</organism>
<evidence type="ECO:0000256" key="6">
    <source>
        <dbReference type="ARBA" id="ARBA00023211"/>
    </source>
</evidence>
<gene>
    <name evidence="12" type="ORF">AW736_04405</name>
</gene>
<dbReference type="NCBIfam" id="NF011442">
    <property type="entry name" value="PRK14869.1-4"/>
    <property type="match status" value="1"/>
</dbReference>
<proteinExistence type="predicted"/>
<dbReference type="InterPro" id="IPR038222">
    <property type="entry name" value="DHHA2_dom_sf"/>
</dbReference>
<protein>
    <recommendedName>
        <fullName evidence="3">inorganic diphosphatase</fullName>
        <ecNumber evidence="3">3.6.1.1</ecNumber>
    </recommendedName>
    <alternativeName>
        <fullName evidence="7">Pyrophosphate phospho-hydrolase</fullName>
    </alternativeName>
</protein>
<evidence type="ECO:0000256" key="10">
    <source>
        <dbReference type="SAM" id="MobiDB-lite"/>
    </source>
</evidence>
<dbReference type="InterPro" id="IPR004097">
    <property type="entry name" value="DHHA2"/>
</dbReference>
<keyword evidence="6" id="KW-0464">Manganese</keyword>
<dbReference type="NCBIfam" id="NF011443">
    <property type="entry name" value="PRK14869.1-5"/>
    <property type="match status" value="1"/>
</dbReference>
<dbReference type="Pfam" id="PF00571">
    <property type="entry name" value="CBS"/>
    <property type="match status" value="2"/>
</dbReference>
<dbReference type="Gene3D" id="3.10.580.10">
    <property type="entry name" value="CBS-domain"/>
    <property type="match status" value="1"/>
</dbReference>
<evidence type="ECO:0000313" key="13">
    <source>
        <dbReference type="Proteomes" id="UP000078486"/>
    </source>
</evidence>
<evidence type="ECO:0000256" key="2">
    <source>
        <dbReference type="ARBA" id="ARBA00011643"/>
    </source>
</evidence>
<dbReference type="Pfam" id="PF07085">
    <property type="entry name" value="DRTGG"/>
    <property type="match status" value="1"/>
</dbReference>
<dbReference type="Gene3D" id="3.10.310.20">
    <property type="entry name" value="DHHA2 domain"/>
    <property type="match status" value="1"/>
</dbReference>
<dbReference type="EC" id="3.6.1.1" evidence="3"/>
<evidence type="ECO:0000259" key="11">
    <source>
        <dbReference type="PROSITE" id="PS51371"/>
    </source>
</evidence>
<comment type="cofactor">
    <cofactor evidence="1">
        <name>Mn(2+)</name>
        <dbReference type="ChEBI" id="CHEBI:29035"/>
    </cofactor>
</comment>
<sequence>MAQTEPHQHTANTSNSAPPTTYIVGHRNPDADSVCSAIAYAAFKEARGEHGYIAARCGNSNDRIDTILRRFNTPLPLYLSDVTPRVRDIMVRDVVSAPITATCAEALALIDEHDVRVLPITADAQHVLGTLSIFQLGGHFVPRAREPREMRKVETSLAHITRALHARVLHITDPDRCETLYVRVGAMDIRSFGKYSESAGVPDAQTIIIVGDRWDIQQRSIQIGVRAVVITGDLPVDEEVIEQARQAGVSFIVSPYDSATTAWVVRTASTIDRLIDRQFSSVGPDVPLSEFRRRVAISSAAAHIVLNDEGLLQGIVTKTDVLKPVKTRLVLVDHNEMSQAVPGAHEVTITEVIDHHRLGALNTQQPILFINEPVGSTCTIVADLFRRENLTPAPDIAGLMMSGIIADTLHLNSPTTTEKDVTLLQWLGKIAGVDSRELADAIFSSGSVILANPPDSVIRSDFKIYQEDGVRFSVSQVEELGFGNFWKHAKPLSNALQKMQTDENLSFACLLVTDINSQNSLLLAHGEESFIARISYPHVEKDEIFDLRGIVSRKKQLIPYLTSLIKEMQTAGYLPRDDG</sequence>
<dbReference type="SUPFAM" id="SSF75138">
    <property type="entry name" value="HprK N-terminal domain-like"/>
    <property type="match status" value="1"/>
</dbReference>
<dbReference type="NCBIfam" id="NF011446">
    <property type="entry name" value="PRK14869.2-2"/>
    <property type="match status" value="1"/>
</dbReference>
<evidence type="ECO:0000256" key="9">
    <source>
        <dbReference type="PROSITE-ProRule" id="PRU00703"/>
    </source>
</evidence>
<dbReference type="SMART" id="SM01131">
    <property type="entry name" value="DHHA2"/>
    <property type="match status" value="1"/>
</dbReference>
<dbReference type="STRING" id="1184151.AW736_04405"/>
<dbReference type="SUPFAM" id="SSF64182">
    <property type="entry name" value="DHH phosphoesterases"/>
    <property type="match status" value="1"/>
</dbReference>
<dbReference type="AlphaFoldDB" id="A0A178IMR4"/>
<dbReference type="OrthoDB" id="9766150at2"/>
<accession>A0A178IMR4</accession>
<dbReference type="Pfam" id="PF02833">
    <property type="entry name" value="DHHA2"/>
    <property type="match status" value="1"/>
</dbReference>
<dbReference type="PROSITE" id="PS51371">
    <property type="entry name" value="CBS"/>
    <property type="match status" value="1"/>
</dbReference>
<comment type="caution">
    <text evidence="12">The sequence shown here is derived from an EMBL/GenBank/DDBJ whole genome shotgun (WGS) entry which is preliminary data.</text>
</comment>
<dbReference type="PANTHER" id="PTHR12112:SF22">
    <property type="entry name" value="MANGANESE-DEPENDENT INORGANIC PYROPHOSPHATASE-RELATED"/>
    <property type="match status" value="1"/>
</dbReference>
<evidence type="ECO:0000256" key="3">
    <source>
        <dbReference type="ARBA" id="ARBA00012146"/>
    </source>
</evidence>
<dbReference type="InterPro" id="IPR028979">
    <property type="entry name" value="Ser_kin/Pase_Hpr-like_N_sf"/>
</dbReference>
<dbReference type="GO" id="GO:0005737">
    <property type="term" value="C:cytoplasm"/>
    <property type="evidence" value="ECO:0007669"/>
    <property type="project" value="InterPro"/>
</dbReference>
<comment type="catalytic activity">
    <reaction evidence="8">
        <text>diphosphate + H2O = 2 phosphate + H(+)</text>
        <dbReference type="Rhea" id="RHEA:24576"/>
        <dbReference type="ChEBI" id="CHEBI:15377"/>
        <dbReference type="ChEBI" id="CHEBI:15378"/>
        <dbReference type="ChEBI" id="CHEBI:33019"/>
        <dbReference type="ChEBI" id="CHEBI:43474"/>
        <dbReference type="EC" id="3.6.1.1"/>
    </reaction>
</comment>
<dbReference type="Pfam" id="PF01368">
    <property type="entry name" value="DHH"/>
    <property type="match status" value="1"/>
</dbReference>
<dbReference type="PANTHER" id="PTHR12112">
    <property type="entry name" value="BNIP - RELATED"/>
    <property type="match status" value="1"/>
</dbReference>
<evidence type="ECO:0000256" key="1">
    <source>
        <dbReference type="ARBA" id="ARBA00001936"/>
    </source>
</evidence>
<dbReference type="InterPro" id="IPR001667">
    <property type="entry name" value="DDH_dom"/>
</dbReference>
<evidence type="ECO:0000313" key="12">
    <source>
        <dbReference type="EMBL" id="OAM91192.1"/>
    </source>
</evidence>
<reference evidence="12 13" key="1">
    <citation type="submission" date="2016-01" db="EMBL/GenBank/DDBJ databases">
        <title>High potential of lignocellulose degradation of a new Verrucomicrobia species.</title>
        <authorList>
            <person name="Wang Y."/>
            <person name="Shi Y."/>
            <person name="Qiu Z."/>
            <person name="Liu S."/>
            <person name="Yang H."/>
        </authorList>
    </citation>
    <scope>NUCLEOTIDE SEQUENCE [LARGE SCALE GENOMIC DNA]</scope>
    <source>
        <strain evidence="12 13">TSB47</strain>
    </source>
</reference>
<dbReference type="InterPro" id="IPR038763">
    <property type="entry name" value="DHH_sf"/>
</dbReference>
<dbReference type="Gene3D" id="3.90.1640.10">
    <property type="entry name" value="inorganic pyrophosphatase (n-terminal core)"/>
    <property type="match status" value="2"/>
</dbReference>
<dbReference type="InterPro" id="IPR000644">
    <property type="entry name" value="CBS_dom"/>
</dbReference>
<comment type="subunit">
    <text evidence="2">Homohexamer.</text>
</comment>
<keyword evidence="13" id="KW-1185">Reference proteome</keyword>
<keyword evidence="4" id="KW-0479">Metal-binding</keyword>
<keyword evidence="5" id="KW-0378">Hydrolase</keyword>
<feature type="domain" description="CBS" evidence="11">
    <location>
        <begin position="90"/>
        <end position="150"/>
    </location>
</feature>
<dbReference type="GO" id="GO:0046872">
    <property type="term" value="F:metal ion binding"/>
    <property type="evidence" value="ECO:0007669"/>
    <property type="project" value="UniProtKB-KW"/>
</dbReference>
<dbReference type="SUPFAM" id="SSF54631">
    <property type="entry name" value="CBS-domain pair"/>
    <property type="match status" value="1"/>
</dbReference>
<evidence type="ECO:0000256" key="8">
    <source>
        <dbReference type="ARBA" id="ARBA00047820"/>
    </source>
</evidence>
<dbReference type="EMBL" id="LRRQ01000036">
    <property type="protein sequence ID" value="OAM91192.1"/>
    <property type="molecule type" value="Genomic_DNA"/>
</dbReference>
<dbReference type="GO" id="GO:0004427">
    <property type="term" value="F:inorganic diphosphate phosphatase activity"/>
    <property type="evidence" value="ECO:0007669"/>
    <property type="project" value="UniProtKB-EC"/>
</dbReference>
<evidence type="ECO:0000256" key="4">
    <source>
        <dbReference type="ARBA" id="ARBA00022723"/>
    </source>
</evidence>
<dbReference type="NCBIfam" id="NF011445">
    <property type="entry name" value="PRK14869.2-1"/>
    <property type="match status" value="1"/>
</dbReference>
<keyword evidence="9" id="KW-0129">CBS domain</keyword>
<dbReference type="Proteomes" id="UP000078486">
    <property type="component" value="Unassembled WGS sequence"/>
</dbReference>
<dbReference type="FunFam" id="3.90.1640.10:FF:000001">
    <property type="entry name" value="Probable manganese-dependent inorganic pyrophosphatase"/>
    <property type="match status" value="1"/>
</dbReference>
<dbReference type="InterPro" id="IPR010766">
    <property type="entry name" value="DRTGG"/>
</dbReference>
<feature type="region of interest" description="Disordered" evidence="10">
    <location>
        <begin position="1"/>
        <end position="25"/>
    </location>
</feature>
<name>A0A178IMR4_9BACT</name>
<dbReference type="Gene3D" id="3.40.1390.20">
    <property type="entry name" value="HprK N-terminal domain-like"/>
    <property type="match status" value="1"/>
</dbReference>
<dbReference type="InterPro" id="IPR046342">
    <property type="entry name" value="CBS_dom_sf"/>
</dbReference>
<feature type="compositionally biased region" description="Polar residues" evidence="10">
    <location>
        <begin position="1"/>
        <end position="19"/>
    </location>
</feature>
<evidence type="ECO:0000256" key="7">
    <source>
        <dbReference type="ARBA" id="ARBA00032535"/>
    </source>
</evidence>
<evidence type="ECO:0000256" key="5">
    <source>
        <dbReference type="ARBA" id="ARBA00022801"/>
    </source>
</evidence>
<dbReference type="RefSeq" id="WP_068769026.1">
    <property type="nucleotide sequence ID" value="NZ_CP109796.1"/>
</dbReference>